<evidence type="ECO:0000313" key="1">
    <source>
        <dbReference type="EMBL" id="CAI9297203.1"/>
    </source>
</evidence>
<protein>
    <submittedName>
        <fullName evidence="1">Uncharacterized protein</fullName>
    </submittedName>
</protein>
<reference evidence="1" key="1">
    <citation type="submission" date="2023-04" db="EMBL/GenBank/DDBJ databases">
        <authorList>
            <person name="Vijverberg K."/>
            <person name="Xiong W."/>
            <person name="Schranz E."/>
        </authorList>
    </citation>
    <scope>NUCLEOTIDE SEQUENCE</scope>
</reference>
<dbReference type="Proteomes" id="UP001177003">
    <property type="component" value="Chromosome 8"/>
</dbReference>
<name>A0AA35ZQU6_LACSI</name>
<organism evidence="1 2">
    <name type="scientific">Lactuca saligna</name>
    <name type="common">Willowleaf lettuce</name>
    <dbReference type="NCBI Taxonomy" id="75948"/>
    <lineage>
        <taxon>Eukaryota</taxon>
        <taxon>Viridiplantae</taxon>
        <taxon>Streptophyta</taxon>
        <taxon>Embryophyta</taxon>
        <taxon>Tracheophyta</taxon>
        <taxon>Spermatophyta</taxon>
        <taxon>Magnoliopsida</taxon>
        <taxon>eudicotyledons</taxon>
        <taxon>Gunneridae</taxon>
        <taxon>Pentapetalae</taxon>
        <taxon>asterids</taxon>
        <taxon>campanulids</taxon>
        <taxon>Asterales</taxon>
        <taxon>Asteraceae</taxon>
        <taxon>Cichorioideae</taxon>
        <taxon>Cichorieae</taxon>
        <taxon>Lactucinae</taxon>
        <taxon>Lactuca</taxon>
    </lineage>
</organism>
<proteinExistence type="predicted"/>
<gene>
    <name evidence="1" type="ORF">LSALG_LOCUS36032</name>
</gene>
<keyword evidence="2" id="KW-1185">Reference proteome</keyword>
<sequence>MRHGDEAVKLPDGFEVVARSGVDGRESQQEILWSPVPSRDLDLPSRLFFIKIHIPLLLILKEADSTIPLQLHGIWHAFLLEMKIITSNGYKQCVTVDEKPDSQLIKSWHCYCDFLYYYCQLVF</sequence>
<accession>A0AA35ZQU6</accession>
<evidence type="ECO:0000313" key="2">
    <source>
        <dbReference type="Proteomes" id="UP001177003"/>
    </source>
</evidence>
<dbReference type="EMBL" id="OX465084">
    <property type="protein sequence ID" value="CAI9297203.1"/>
    <property type="molecule type" value="Genomic_DNA"/>
</dbReference>
<dbReference type="AlphaFoldDB" id="A0AA35ZQU6"/>